<dbReference type="PANTHER" id="PTHR25462">
    <property type="entry name" value="BONUS, ISOFORM C-RELATED"/>
    <property type="match status" value="1"/>
</dbReference>
<dbReference type="Gene3D" id="3.30.40.10">
    <property type="entry name" value="Zinc/RING finger domain, C3HC4 (zinc finger)"/>
    <property type="match status" value="1"/>
</dbReference>
<name>A0A9D3Y1I4_DREPO</name>
<dbReference type="GO" id="GO:0008270">
    <property type="term" value="F:zinc ion binding"/>
    <property type="evidence" value="ECO:0007669"/>
    <property type="project" value="UniProtKB-KW"/>
</dbReference>
<gene>
    <name evidence="9" type="ORF">DPMN_191573</name>
</gene>
<keyword evidence="10" id="KW-1185">Reference proteome</keyword>
<dbReference type="InterPro" id="IPR011042">
    <property type="entry name" value="6-blade_b-propeller_TolB-like"/>
</dbReference>
<keyword evidence="2 4" id="KW-0863">Zinc-finger</keyword>
<accession>A0A9D3Y1I4</accession>
<feature type="region of interest" description="Disordered" evidence="6">
    <location>
        <begin position="600"/>
        <end position="666"/>
    </location>
</feature>
<reference evidence="9" key="1">
    <citation type="journal article" date="2019" name="bioRxiv">
        <title>The Genome of the Zebra Mussel, Dreissena polymorpha: A Resource for Invasive Species Research.</title>
        <authorList>
            <person name="McCartney M.A."/>
            <person name="Auch B."/>
            <person name="Kono T."/>
            <person name="Mallez S."/>
            <person name="Zhang Y."/>
            <person name="Obille A."/>
            <person name="Becker A."/>
            <person name="Abrahante J.E."/>
            <person name="Garbe J."/>
            <person name="Badalamenti J.P."/>
            <person name="Herman A."/>
            <person name="Mangelson H."/>
            <person name="Liachko I."/>
            <person name="Sullivan S."/>
            <person name="Sone E.D."/>
            <person name="Koren S."/>
            <person name="Silverstein K.A.T."/>
            <person name="Beckman K.B."/>
            <person name="Gohl D.M."/>
        </authorList>
    </citation>
    <scope>NUCLEOTIDE SEQUENCE</scope>
    <source>
        <strain evidence="9">Duluth1</strain>
        <tissue evidence="9">Whole animal</tissue>
    </source>
</reference>
<evidence type="ECO:0000313" key="9">
    <source>
        <dbReference type="EMBL" id="KAH3692217.1"/>
    </source>
</evidence>
<feature type="compositionally biased region" description="Basic and acidic residues" evidence="6">
    <location>
        <begin position="648"/>
        <end position="660"/>
    </location>
</feature>
<evidence type="ECO:0000256" key="4">
    <source>
        <dbReference type="PROSITE-ProRule" id="PRU00024"/>
    </source>
</evidence>
<feature type="domain" description="B box-type" evidence="8">
    <location>
        <begin position="113"/>
        <end position="163"/>
    </location>
</feature>
<feature type="region of interest" description="Disordered" evidence="6">
    <location>
        <begin position="679"/>
        <end position="722"/>
    </location>
</feature>
<dbReference type="SUPFAM" id="SSF57845">
    <property type="entry name" value="B-box zinc-binding domain"/>
    <property type="match status" value="1"/>
</dbReference>
<dbReference type="InterPro" id="IPR013083">
    <property type="entry name" value="Znf_RING/FYVE/PHD"/>
</dbReference>
<evidence type="ECO:0000256" key="3">
    <source>
        <dbReference type="ARBA" id="ARBA00022833"/>
    </source>
</evidence>
<dbReference type="InterPro" id="IPR000315">
    <property type="entry name" value="Znf_B-box"/>
</dbReference>
<keyword evidence="1" id="KW-0479">Metal-binding</keyword>
<dbReference type="Proteomes" id="UP000828390">
    <property type="component" value="Unassembled WGS sequence"/>
</dbReference>
<dbReference type="SUPFAM" id="SSF101898">
    <property type="entry name" value="NHL repeat"/>
    <property type="match status" value="1"/>
</dbReference>
<keyword evidence="3" id="KW-0862">Zinc</keyword>
<sequence>MEERATSKQKDLSILGLTAYAVDESFIKCPMCLDRYTRPKLLKCLHTLCEHCITVHIQHAARNKQVTHREFPCPKCHALTNVIKPELPLDKWAETLPANTMMEALLESISLQVDDKLCGTCEEGGENTLASYWCRDCAEPLCDNCLKYHRLMKISRRHKIEEMDIIKRHPKRILSVPQPCADHVGKDIELFCADHNTLCCVMCVATEHRRCEKVASIEKLAKQLEEGAVTEELVDKLNSYLDHLKTMRKDREGNIEALNGKKNGILEQISNYKENINILLEKLEATLAEKFDAIHAKETTKLKSEVDWCEALSSAVENAKTVLTVTNRHCSNAQVFITVQQCIERSIKYEDQIAKEQTEKFELIDYSFEIDNAFEAFLQSLVSVETFGKVLTHRRRAFIPSAPGLKLLRDRHAEKEIEFSCKTPTDTRNCCLSSVLFLSDRRMLIADQNNQKIKLFKDDGNLIYEQTFTTWPRDFTELGDNKIAVTLPKERKVEIFYLGERLKNIETIRMMDECWGITFTKSNLIVGCIGAEKGNLKILTVDGTEIDTIEDDPSGRRLFIKTNYVTTNVSGKEVYVTDRTKDAVVALVLRRKAGKLAIPEDQGPKRNMVPNKPRIRSSTALGDGKDNKGGTMTERLSRTELSKTLPSFEDHNKGQMKLRDSASSPINLMNEAFDERLEESYDTREKEQKNTSHGSLRTEDLDATARASPIERVDSRSTFSDREQDDKVDYDVLYSYSNDILKSAGGVAVDHQGNIYVAGYRSSNVHQISPGGALIKIILQNLAQPLAISTEPFGERFAITETTSARQNYVQIYRLV</sequence>
<dbReference type="SMART" id="SM00184">
    <property type="entry name" value="RING"/>
    <property type="match status" value="1"/>
</dbReference>
<evidence type="ECO:0000313" key="10">
    <source>
        <dbReference type="Proteomes" id="UP000828390"/>
    </source>
</evidence>
<dbReference type="Gene3D" id="3.30.160.60">
    <property type="entry name" value="Classic Zinc Finger"/>
    <property type="match status" value="1"/>
</dbReference>
<dbReference type="SMART" id="SM00336">
    <property type="entry name" value="BBOX"/>
    <property type="match status" value="2"/>
</dbReference>
<dbReference type="InterPro" id="IPR047153">
    <property type="entry name" value="TRIM45/56/19-like"/>
</dbReference>
<dbReference type="InterPro" id="IPR017907">
    <property type="entry name" value="Znf_RING_CS"/>
</dbReference>
<dbReference type="Pfam" id="PF00097">
    <property type="entry name" value="zf-C3HC4"/>
    <property type="match status" value="1"/>
</dbReference>
<dbReference type="InterPro" id="IPR001841">
    <property type="entry name" value="Znf_RING"/>
</dbReference>
<dbReference type="PROSITE" id="PS50119">
    <property type="entry name" value="ZF_BBOX"/>
    <property type="match status" value="1"/>
</dbReference>
<dbReference type="PROSITE" id="PS50089">
    <property type="entry name" value="ZF_RING_2"/>
    <property type="match status" value="1"/>
</dbReference>
<evidence type="ECO:0000256" key="6">
    <source>
        <dbReference type="SAM" id="MobiDB-lite"/>
    </source>
</evidence>
<feature type="coiled-coil region" evidence="5">
    <location>
        <begin position="255"/>
        <end position="289"/>
    </location>
</feature>
<evidence type="ECO:0000259" key="7">
    <source>
        <dbReference type="PROSITE" id="PS50089"/>
    </source>
</evidence>
<evidence type="ECO:0000259" key="8">
    <source>
        <dbReference type="PROSITE" id="PS50119"/>
    </source>
</evidence>
<protein>
    <submittedName>
        <fullName evidence="9">Uncharacterized protein</fullName>
    </submittedName>
</protein>
<dbReference type="SUPFAM" id="SSF57850">
    <property type="entry name" value="RING/U-box"/>
    <property type="match status" value="1"/>
</dbReference>
<dbReference type="CDD" id="cd19757">
    <property type="entry name" value="Bbox1"/>
    <property type="match status" value="1"/>
</dbReference>
<reference evidence="9" key="2">
    <citation type="submission" date="2020-11" db="EMBL/GenBank/DDBJ databases">
        <authorList>
            <person name="McCartney M.A."/>
            <person name="Auch B."/>
            <person name="Kono T."/>
            <person name="Mallez S."/>
            <person name="Becker A."/>
            <person name="Gohl D.M."/>
            <person name="Silverstein K.A.T."/>
            <person name="Koren S."/>
            <person name="Bechman K.B."/>
            <person name="Herman A."/>
            <person name="Abrahante J.E."/>
            <person name="Garbe J."/>
        </authorList>
    </citation>
    <scope>NUCLEOTIDE SEQUENCE</scope>
    <source>
        <strain evidence="9">Duluth1</strain>
        <tissue evidence="9">Whole animal</tissue>
    </source>
</reference>
<feature type="compositionally biased region" description="Basic and acidic residues" evidence="6">
    <location>
        <begin position="679"/>
        <end position="700"/>
    </location>
</feature>
<feature type="domain" description="RING-type" evidence="7">
    <location>
        <begin position="29"/>
        <end position="77"/>
    </location>
</feature>
<proteinExistence type="predicted"/>
<feature type="compositionally biased region" description="Basic and acidic residues" evidence="6">
    <location>
        <begin position="709"/>
        <end position="722"/>
    </location>
</feature>
<keyword evidence="5" id="KW-0175">Coiled coil</keyword>
<dbReference type="OrthoDB" id="6095128at2759"/>
<dbReference type="EMBL" id="JAIWYP010000024">
    <property type="protein sequence ID" value="KAH3692217.1"/>
    <property type="molecule type" value="Genomic_DNA"/>
</dbReference>
<evidence type="ECO:0000256" key="2">
    <source>
        <dbReference type="ARBA" id="ARBA00022771"/>
    </source>
</evidence>
<dbReference type="Gene3D" id="2.120.10.30">
    <property type="entry name" value="TolB, C-terminal domain"/>
    <property type="match status" value="2"/>
</dbReference>
<dbReference type="PROSITE" id="PS00518">
    <property type="entry name" value="ZF_RING_1"/>
    <property type="match status" value="1"/>
</dbReference>
<organism evidence="9 10">
    <name type="scientific">Dreissena polymorpha</name>
    <name type="common">Zebra mussel</name>
    <name type="synonym">Mytilus polymorpha</name>
    <dbReference type="NCBI Taxonomy" id="45954"/>
    <lineage>
        <taxon>Eukaryota</taxon>
        <taxon>Metazoa</taxon>
        <taxon>Spiralia</taxon>
        <taxon>Lophotrochozoa</taxon>
        <taxon>Mollusca</taxon>
        <taxon>Bivalvia</taxon>
        <taxon>Autobranchia</taxon>
        <taxon>Heteroconchia</taxon>
        <taxon>Euheterodonta</taxon>
        <taxon>Imparidentia</taxon>
        <taxon>Neoheterodontei</taxon>
        <taxon>Myida</taxon>
        <taxon>Dreissenoidea</taxon>
        <taxon>Dreissenidae</taxon>
        <taxon>Dreissena</taxon>
    </lineage>
</organism>
<comment type="caution">
    <text evidence="9">The sequence shown here is derived from an EMBL/GenBank/DDBJ whole genome shotgun (WGS) entry which is preliminary data.</text>
</comment>
<dbReference type="InterPro" id="IPR018957">
    <property type="entry name" value="Znf_C3HC4_RING-type"/>
</dbReference>
<dbReference type="PANTHER" id="PTHR25462:SF296">
    <property type="entry name" value="MEIOTIC P26, ISOFORM F"/>
    <property type="match status" value="1"/>
</dbReference>
<dbReference type="AlphaFoldDB" id="A0A9D3Y1I4"/>
<evidence type="ECO:0000256" key="5">
    <source>
        <dbReference type="SAM" id="Coils"/>
    </source>
</evidence>
<evidence type="ECO:0000256" key="1">
    <source>
        <dbReference type="ARBA" id="ARBA00022723"/>
    </source>
</evidence>